<proteinExistence type="predicted"/>
<organism evidence="2">
    <name type="scientific">uncultured Sporomusa sp</name>
    <dbReference type="NCBI Taxonomy" id="307249"/>
    <lineage>
        <taxon>Bacteria</taxon>
        <taxon>Bacillati</taxon>
        <taxon>Bacillota</taxon>
        <taxon>Negativicutes</taxon>
        <taxon>Selenomonadales</taxon>
        <taxon>Sporomusaceae</taxon>
        <taxon>Sporomusa</taxon>
        <taxon>environmental samples</taxon>
    </lineage>
</organism>
<dbReference type="SUPFAM" id="SSF81301">
    <property type="entry name" value="Nucleotidyltransferase"/>
    <property type="match status" value="1"/>
</dbReference>
<dbReference type="RefSeq" id="WP_288185446.1">
    <property type="nucleotide sequence ID" value="NZ_LT608335.1"/>
</dbReference>
<evidence type="ECO:0000313" key="2">
    <source>
        <dbReference type="EMBL" id="SCM82884.1"/>
    </source>
</evidence>
<gene>
    <name evidence="2" type="ORF">KL86SPO_50656</name>
</gene>
<dbReference type="EMBL" id="FMJE01000005">
    <property type="protein sequence ID" value="SCM82884.1"/>
    <property type="molecule type" value="Genomic_DNA"/>
</dbReference>
<dbReference type="InterPro" id="IPR043519">
    <property type="entry name" value="NT_sf"/>
</dbReference>
<name>A0A212LZ60_9FIRM</name>
<dbReference type="AlphaFoldDB" id="A0A212LZ60"/>
<sequence length="267" mass="30898">MLLQEQLIMKVKELGGQTPGVNAIMMYGSFTQGSGDAFSDIEFYIFIEDESYKNFNSKAWVAGICPFYIHLVNEFGTEVFIFENLVRGEFHFLPVTDMPIIETFAAVGFFPDVDAMCLYDKNSTLKKHLSVLKNSMVERNSAASIESVINNYFNAILFGINVLKRGETARSLECLWYVQKYYLQLIRLEENTTDHWVNPTKCLEDEISAANYQRYQKCTSDLNENNLRSAYKELLFAAREVVGKLSSRYSFNYDYKLFQRLIDYIEV</sequence>
<reference evidence="2" key="1">
    <citation type="submission" date="2016-08" db="EMBL/GenBank/DDBJ databases">
        <authorList>
            <person name="Seilhamer J.J."/>
        </authorList>
    </citation>
    <scope>NUCLEOTIDE SEQUENCE</scope>
    <source>
        <strain evidence="2">86</strain>
    </source>
</reference>
<protein>
    <recommendedName>
        <fullName evidence="1">Lincosamide nucleotidyltransferase-like C-terminal domain-containing protein</fullName>
    </recommendedName>
</protein>
<feature type="domain" description="Lincosamide nucleotidyltransferase-like C-terminal" evidence="1">
    <location>
        <begin position="144"/>
        <end position="264"/>
    </location>
</feature>
<evidence type="ECO:0000259" key="1">
    <source>
        <dbReference type="Pfam" id="PF21418"/>
    </source>
</evidence>
<dbReference type="Pfam" id="PF21418">
    <property type="entry name" value="LinB-like_C"/>
    <property type="match status" value="1"/>
</dbReference>
<dbReference type="Gene3D" id="3.30.460.10">
    <property type="entry name" value="Beta Polymerase, domain 2"/>
    <property type="match status" value="1"/>
</dbReference>
<accession>A0A212LZ60</accession>
<dbReference type="Gene3D" id="1.20.120.330">
    <property type="entry name" value="Nucleotidyltransferases domain 2"/>
    <property type="match status" value="1"/>
</dbReference>
<dbReference type="InterPro" id="IPR048495">
    <property type="entry name" value="LinB-like_C"/>
</dbReference>